<reference evidence="2" key="1">
    <citation type="submission" date="2007-07" db="EMBL/GenBank/DDBJ databases">
        <title>PCAP assembly of the Caenorhabditis remanei genome.</title>
        <authorList>
            <consortium name="The Caenorhabditis remanei Sequencing Consortium"/>
            <person name="Wilson R.K."/>
        </authorList>
    </citation>
    <scope>NUCLEOTIDE SEQUENCE [LARGE SCALE GENOMIC DNA]</scope>
    <source>
        <strain evidence="2">PB4641</strain>
    </source>
</reference>
<keyword evidence="1" id="KW-0732">Signal</keyword>
<dbReference type="InParanoid" id="E3MH06"/>
<protein>
    <submittedName>
        <fullName evidence="2">Uncharacterized protein</fullName>
    </submittedName>
</protein>
<gene>
    <name evidence="2" type="ORF">CRE_23494</name>
</gene>
<name>E3MH06_CAERE</name>
<proteinExistence type="predicted"/>
<sequence>MTLFLNTFTLLVVFFVALGASSPRRHRFFGTTLPTGKQIAPSEMIGTLPTERQIVSEAVPPDEDFLPTELPRDFIDNIFN</sequence>
<dbReference type="AlphaFoldDB" id="E3MH06"/>
<dbReference type="EMBL" id="DS268444">
    <property type="protein sequence ID" value="EFP01838.1"/>
    <property type="molecule type" value="Genomic_DNA"/>
</dbReference>
<evidence type="ECO:0000313" key="2">
    <source>
        <dbReference type="EMBL" id="EFP01838.1"/>
    </source>
</evidence>
<accession>E3MH06</accession>
<organism evidence="3">
    <name type="scientific">Caenorhabditis remanei</name>
    <name type="common">Caenorhabditis vulgaris</name>
    <dbReference type="NCBI Taxonomy" id="31234"/>
    <lineage>
        <taxon>Eukaryota</taxon>
        <taxon>Metazoa</taxon>
        <taxon>Ecdysozoa</taxon>
        <taxon>Nematoda</taxon>
        <taxon>Chromadorea</taxon>
        <taxon>Rhabditida</taxon>
        <taxon>Rhabditina</taxon>
        <taxon>Rhabditomorpha</taxon>
        <taxon>Rhabditoidea</taxon>
        <taxon>Rhabditidae</taxon>
        <taxon>Peloderinae</taxon>
        <taxon>Caenorhabditis</taxon>
    </lineage>
</organism>
<evidence type="ECO:0000256" key="1">
    <source>
        <dbReference type="SAM" id="SignalP"/>
    </source>
</evidence>
<feature type="signal peptide" evidence="1">
    <location>
        <begin position="1"/>
        <end position="19"/>
    </location>
</feature>
<evidence type="ECO:0000313" key="3">
    <source>
        <dbReference type="Proteomes" id="UP000008281"/>
    </source>
</evidence>
<feature type="chain" id="PRO_5003174898" evidence="1">
    <location>
        <begin position="20"/>
        <end position="80"/>
    </location>
</feature>
<dbReference type="Proteomes" id="UP000008281">
    <property type="component" value="Unassembled WGS sequence"/>
</dbReference>
<dbReference type="HOGENOM" id="CLU_2592058_0_0_1"/>
<keyword evidence="3" id="KW-1185">Reference proteome</keyword>